<dbReference type="Proteomes" id="UP001497516">
    <property type="component" value="Chromosome 7"/>
</dbReference>
<dbReference type="EMBL" id="OZ034820">
    <property type="protein sequence ID" value="CAL1400741.1"/>
    <property type="molecule type" value="Genomic_DNA"/>
</dbReference>
<accession>A0AAV2FQX8</accession>
<evidence type="ECO:0000313" key="1">
    <source>
        <dbReference type="EMBL" id="CAL1400741.1"/>
    </source>
</evidence>
<protein>
    <recommendedName>
        <fullName evidence="3">UspA domain-containing protein</fullName>
    </recommendedName>
</protein>
<name>A0AAV2FQX8_9ROSI</name>
<dbReference type="Gene3D" id="3.40.50.620">
    <property type="entry name" value="HUPs"/>
    <property type="match status" value="1"/>
</dbReference>
<keyword evidence="2" id="KW-1185">Reference proteome</keyword>
<dbReference type="AlphaFoldDB" id="A0AAV2FQX8"/>
<proteinExistence type="predicted"/>
<reference evidence="1 2" key="1">
    <citation type="submission" date="2024-04" db="EMBL/GenBank/DDBJ databases">
        <authorList>
            <person name="Fracassetti M."/>
        </authorList>
    </citation>
    <scope>NUCLEOTIDE SEQUENCE [LARGE SCALE GENOMIC DNA]</scope>
</reference>
<dbReference type="PANTHER" id="PTHR46553">
    <property type="entry name" value="ADENINE NUCLEOTIDE ALPHA HYDROLASES-LIKE SUPERFAMILY PROTEIN"/>
    <property type="match status" value="1"/>
</dbReference>
<dbReference type="InterPro" id="IPR014729">
    <property type="entry name" value="Rossmann-like_a/b/a_fold"/>
</dbReference>
<evidence type="ECO:0000313" key="2">
    <source>
        <dbReference type="Proteomes" id="UP001497516"/>
    </source>
</evidence>
<dbReference type="SUPFAM" id="SSF52402">
    <property type="entry name" value="Adenine nucleotide alpha hydrolases-like"/>
    <property type="match status" value="1"/>
</dbReference>
<dbReference type="PANTHER" id="PTHR46553:SF3">
    <property type="entry name" value="ADENINE NUCLEOTIDE ALPHA HYDROLASES-LIKE SUPERFAMILY PROTEIN"/>
    <property type="match status" value="1"/>
</dbReference>
<gene>
    <name evidence="1" type="ORF">LTRI10_LOCUS40850</name>
</gene>
<sequence length="199" mass="21623">MAEKQVMVVGIDDSEHSVYALQWTLDHFFTPLPADASLFNLVLVHAKPTPTSFVGLAGPGATEVLPYVDSDLKKIVARVVDKAKQICNDHKSLKEAVFEVVEGDAPAGLARSIELQSSISRGKTINPSIRREAGSIGSRRPSQSSIPRRLLFLLAADGLGVIGSGGGDCSREIEGKSLRRWRKQEEEGWIGHGFDFWVG</sequence>
<evidence type="ECO:0008006" key="3">
    <source>
        <dbReference type="Google" id="ProtNLM"/>
    </source>
</evidence>
<organism evidence="1 2">
    <name type="scientific">Linum trigynum</name>
    <dbReference type="NCBI Taxonomy" id="586398"/>
    <lineage>
        <taxon>Eukaryota</taxon>
        <taxon>Viridiplantae</taxon>
        <taxon>Streptophyta</taxon>
        <taxon>Embryophyta</taxon>
        <taxon>Tracheophyta</taxon>
        <taxon>Spermatophyta</taxon>
        <taxon>Magnoliopsida</taxon>
        <taxon>eudicotyledons</taxon>
        <taxon>Gunneridae</taxon>
        <taxon>Pentapetalae</taxon>
        <taxon>rosids</taxon>
        <taxon>fabids</taxon>
        <taxon>Malpighiales</taxon>
        <taxon>Linaceae</taxon>
        <taxon>Linum</taxon>
    </lineage>
</organism>